<organism evidence="3 4">
    <name type="scientific">Thamnocephalis sphaerospora</name>
    <dbReference type="NCBI Taxonomy" id="78915"/>
    <lineage>
        <taxon>Eukaryota</taxon>
        <taxon>Fungi</taxon>
        <taxon>Fungi incertae sedis</taxon>
        <taxon>Zoopagomycota</taxon>
        <taxon>Zoopagomycotina</taxon>
        <taxon>Zoopagomycetes</taxon>
        <taxon>Zoopagales</taxon>
        <taxon>Sigmoideomycetaceae</taxon>
        <taxon>Thamnocephalis</taxon>
    </lineage>
</organism>
<evidence type="ECO:0000259" key="2">
    <source>
        <dbReference type="PROSITE" id="PS50090"/>
    </source>
</evidence>
<protein>
    <recommendedName>
        <fullName evidence="2">Myb-like domain-containing protein</fullName>
    </recommendedName>
</protein>
<reference evidence="4" key="1">
    <citation type="journal article" date="2018" name="Nat. Microbiol.">
        <title>Leveraging single-cell genomics to expand the fungal tree of life.</title>
        <authorList>
            <person name="Ahrendt S.R."/>
            <person name="Quandt C.A."/>
            <person name="Ciobanu D."/>
            <person name="Clum A."/>
            <person name="Salamov A."/>
            <person name="Andreopoulos B."/>
            <person name="Cheng J.F."/>
            <person name="Woyke T."/>
            <person name="Pelin A."/>
            <person name="Henrissat B."/>
            <person name="Reynolds N.K."/>
            <person name="Benny G.L."/>
            <person name="Smith M.E."/>
            <person name="James T.Y."/>
            <person name="Grigoriev I.V."/>
        </authorList>
    </citation>
    <scope>NUCLEOTIDE SEQUENCE [LARGE SCALE GENOMIC DNA]</scope>
    <source>
        <strain evidence="4">RSA 1356</strain>
    </source>
</reference>
<dbReference type="PROSITE" id="PS50090">
    <property type="entry name" value="MYB_LIKE"/>
    <property type="match status" value="1"/>
</dbReference>
<evidence type="ECO:0000256" key="1">
    <source>
        <dbReference type="SAM" id="MobiDB-lite"/>
    </source>
</evidence>
<dbReference type="InterPro" id="IPR001005">
    <property type="entry name" value="SANT/Myb"/>
</dbReference>
<dbReference type="CDD" id="cd00167">
    <property type="entry name" value="SANT"/>
    <property type="match status" value="1"/>
</dbReference>
<evidence type="ECO:0000313" key="4">
    <source>
        <dbReference type="Proteomes" id="UP000271241"/>
    </source>
</evidence>
<dbReference type="AlphaFoldDB" id="A0A4P9XMD3"/>
<dbReference type="EMBL" id="KZ992770">
    <property type="protein sequence ID" value="RKP07077.1"/>
    <property type="molecule type" value="Genomic_DNA"/>
</dbReference>
<dbReference type="SUPFAM" id="SSF57850">
    <property type="entry name" value="RING/U-box"/>
    <property type="match status" value="1"/>
</dbReference>
<feature type="region of interest" description="Disordered" evidence="1">
    <location>
        <begin position="150"/>
        <end position="179"/>
    </location>
</feature>
<keyword evidence="4" id="KW-1185">Reference proteome</keyword>
<dbReference type="OrthoDB" id="6781668at2759"/>
<dbReference type="InterPro" id="IPR009057">
    <property type="entry name" value="Homeodomain-like_sf"/>
</dbReference>
<dbReference type="Gene3D" id="1.10.10.60">
    <property type="entry name" value="Homeodomain-like"/>
    <property type="match status" value="1"/>
</dbReference>
<feature type="compositionally biased region" description="Acidic residues" evidence="1">
    <location>
        <begin position="242"/>
        <end position="254"/>
    </location>
</feature>
<gene>
    <name evidence="3" type="ORF">THASP1DRAFT_24705</name>
</gene>
<feature type="domain" description="Myb-like" evidence="2">
    <location>
        <begin position="65"/>
        <end position="117"/>
    </location>
</feature>
<accession>A0A4P9XMD3</accession>
<dbReference type="InterPro" id="IPR013083">
    <property type="entry name" value="Znf_RING/FYVE/PHD"/>
</dbReference>
<dbReference type="STRING" id="78915.A0A4P9XMD3"/>
<feature type="region of interest" description="Disordered" evidence="1">
    <location>
        <begin position="192"/>
        <end position="286"/>
    </location>
</feature>
<dbReference type="SMART" id="SM00717">
    <property type="entry name" value="SANT"/>
    <property type="match status" value="1"/>
</dbReference>
<dbReference type="Gene3D" id="3.30.40.10">
    <property type="entry name" value="Zinc/RING finger domain, C3HC4 (zinc finger)"/>
    <property type="match status" value="1"/>
</dbReference>
<dbReference type="Pfam" id="PF00249">
    <property type="entry name" value="Myb_DNA-binding"/>
    <property type="match status" value="1"/>
</dbReference>
<name>A0A4P9XMD3_9FUNG</name>
<dbReference type="Proteomes" id="UP000271241">
    <property type="component" value="Unassembled WGS sequence"/>
</dbReference>
<feature type="compositionally biased region" description="Low complexity" evidence="1">
    <location>
        <begin position="192"/>
        <end position="229"/>
    </location>
</feature>
<dbReference type="SUPFAM" id="SSF46689">
    <property type="entry name" value="Homeodomain-like"/>
    <property type="match status" value="1"/>
</dbReference>
<evidence type="ECO:0000313" key="3">
    <source>
        <dbReference type="EMBL" id="RKP07077.1"/>
    </source>
</evidence>
<proteinExistence type="predicted"/>
<sequence>MKKNVTDETRRKYQKVGRLRLEDALKQMRENPHAAMEGWSEARKKAWRAIDKNPNSYYYRFNAPDEAQRTGPWTQAEQKLFHQRLKEMGANGQWGVFSMVIPGRVGYQCSNYYRQLIETSKIKDPNYVLDDKGKAHYLFSTKDGRKTFRTHCKHKRDGSSYFRPKSVRGTAAEDGDDDDEFVAPATAEVAEVAAAPASTRTRSRASSSKKATTASAPAATATTASATAPAKRRRRSRRNSDDDFGSTDNSDDDWAYGRERDEDYSGDYRTSSSAGQGTTKRARAARGRRAAATAAVAGMNACDAQTAEEDPLLGADGEEVGAGVLVSGGGGGGRVANCGINPLPGYIDPITLEEVVKPAISPFGHVMGYDNWVRCLTRSEPRNVCPITKNPLSKRDLVVLTLDNIADYRNKIVSM</sequence>